<dbReference type="Proteomes" id="UP000327294">
    <property type="component" value="Chromosome"/>
</dbReference>
<dbReference type="KEGG" id="sphv:F9278_45665"/>
<dbReference type="AlphaFoldDB" id="A0A5P8KHL2"/>
<dbReference type="SUPFAM" id="SSF56752">
    <property type="entry name" value="D-aminoacid aminotransferase-like PLP-dependent enzymes"/>
    <property type="match status" value="1"/>
</dbReference>
<protein>
    <submittedName>
        <fullName evidence="1">Aminotransferase class IV</fullName>
    </submittedName>
</protein>
<accession>A0A5P8KHL2</accession>
<reference evidence="1 2" key="1">
    <citation type="submission" date="2019-10" db="EMBL/GenBank/DDBJ databases">
        <title>Streptomyces sp. strain GY16 isolated from leaves of Broussonetia papyrifera.</title>
        <authorList>
            <person name="Mo P."/>
        </authorList>
    </citation>
    <scope>NUCLEOTIDE SEQUENCE [LARGE SCALE GENOMIC DNA]</scope>
    <source>
        <strain evidence="1 2">GY16</strain>
    </source>
</reference>
<evidence type="ECO:0000313" key="2">
    <source>
        <dbReference type="Proteomes" id="UP000327294"/>
    </source>
</evidence>
<gene>
    <name evidence="1" type="ORF">F9278_45665</name>
</gene>
<dbReference type="EMBL" id="CP045096">
    <property type="protein sequence ID" value="QFR02229.1"/>
    <property type="molecule type" value="Genomic_DNA"/>
</dbReference>
<dbReference type="InterPro" id="IPR001544">
    <property type="entry name" value="Aminotrans_IV"/>
</dbReference>
<proteinExistence type="predicted"/>
<evidence type="ECO:0000313" key="1">
    <source>
        <dbReference type="EMBL" id="QFR02229.1"/>
    </source>
</evidence>
<sequence length="301" mass="32770">MALLFHSRFHYLHGSGKSASGVCVRSSSPGMRRVTVMRTEIDSQSFLVWNSSGGLAAEENDRGMVVADSWLVQDGRVRSYEMHWDRFSNSVGPQGVDRAELAEFRAAVTARLPRRGAWFPRVELLAGPSPRLALRLRPAPALRDTARVWVADEADPRTRPTVKGPDFGAQGRLRKRARAHEADEALLVDGDGHAVEGAFSSLLWWDGGDLCTARDDGRILPGITRRLLLDHAARLGVTVRHTRVSPARLARCEVWITSALHGIRVVTGWAPGDAPAARAALGAAGPWQAHLDSLLTPLPPG</sequence>
<keyword evidence="2" id="KW-1185">Reference proteome</keyword>
<organism evidence="1 2">
    <name type="scientific">Streptomyces phaeolivaceus</name>
    <dbReference type="NCBI Taxonomy" id="2653200"/>
    <lineage>
        <taxon>Bacteria</taxon>
        <taxon>Bacillati</taxon>
        <taxon>Actinomycetota</taxon>
        <taxon>Actinomycetes</taxon>
        <taxon>Kitasatosporales</taxon>
        <taxon>Streptomycetaceae</taxon>
        <taxon>Streptomyces</taxon>
    </lineage>
</organism>
<dbReference type="Gene3D" id="3.20.10.10">
    <property type="entry name" value="D-amino Acid Aminotransferase, subunit A, domain 2"/>
    <property type="match status" value="1"/>
</dbReference>
<name>A0A5P8KHL2_9ACTN</name>
<dbReference type="GO" id="GO:0008483">
    <property type="term" value="F:transaminase activity"/>
    <property type="evidence" value="ECO:0007669"/>
    <property type="project" value="UniProtKB-KW"/>
</dbReference>
<keyword evidence="1" id="KW-0032">Aminotransferase</keyword>
<dbReference type="InterPro" id="IPR043132">
    <property type="entry name" value="BCAT-like_C"/>
</dbReference>
<keyword evidence="1" id="KW-0808">Transferase</keyword>
<dbReference type="Pfam" id="PF01063">
    <property type="entry name" value="Aminotran_4"/>
    <property type="match status" value="1"/>
</dbReference>
<dbReference type="InterPro" id="IPR036038">
    <property type="entry name" value="Aminotransferase-like"/>
</dbReference>